<keyword evidence="1" id="KW-0812">Transmembrane</keyword>
<accession>A0A1Y2CNH0</accession>
<organism evidence="2 3">
    <name type="scientific">Rhizoclosmatium globosum</name>
    <dbReference type="NCBI Taxonomy" id="329046"/>
    <lineage>
        <taxon>Eukaryota</taxon>
        <taxon>Fungi</taxon>
        <taxon>Fungi incertae sedis</taxon>
        <taxon>Chytridiomycota</taxon>
        <taxon>Chytridiomycota incertae sedis</taxon>
        <taxon>Chytridiomycetes</taxon>
        <taxon>Chytridiales</taxon>
        <taxon>Chytriomycetaceae</taxon>
        <taxon>Rhizoclosmatium</taxon>
    </lineage>
</organism>
<dbReference type="EMBL" id="MCGO01000011">
    <property type="protein sequence ID" value="ORY48517.1"/>
    <property type="molecule type" value="Genomic_DNA"/>
</dbReference>
<dbReference type="Proteomes" id="UP000193642">
    <property type="component" value="Unassembled WGS sequence"/>
</dbReference>
<reference evidence="2 3" key="1">
    <citation type="submission" date="2016-07" db="EMBL/GenBank/DDBJ databases">
        <title>Pervasive Adenine N6-methylation of Active Genes in Fungi.</title>
        <authorList>
            <consortium name="DOE Joint Genome Institute"/>
            <person name="Mondo S.J."/>
            <person name="Dannebaum R.O."/>
            <person name="Kuo R.C."/>
            <person name="Labutti K."/>
            <person name="Haridas S."/>
            <person name="Kuo A."/>
            <person name="Salamov A."/>
            <person name="Ahrendt S.R."/>
            <person name="Lipzen A."/>
            <person name="Sullivan W."/>
            <person name="Andreopoulos W.B."/>
            <person name="Clum A."/>
            <person name="Lindquist E."/>
            <person name="Daum C."/>
            <person name="Ramamoorthy G.K."/>
            <person name="Gryganskyi A."/>
            <person name="Culley D."/>
            <person name="Magnuson J.K."/>
            <person name="James T.Y."/>
            <person name="O'Malley M.A."/>
            <person name="Stajich J.E."/>
            <person name="Spatafora J.W."/>
            <person name="Visel A."/>
            <person name="Grigoriev I.V."/>
        </authorList>
    </citation>
    <scope>NUCLEOTIDE SEQUENCE [LARGE SCALE GENOMIC DNA]</scope>
    <source>
        <strain evidence="2 3">JEL800</strain>
    </source>
</reference>
<dbReference type="PANTHER" id="PTHR37314">
    <property type="entry name" value="SLR0142 PROTEIN"/>
    <property type="match status" value="1"/>
</dbReference>
<evidence type="ECO:0000313" key="3">
    <source>
        <dbReference type="Proteomes" id="UP000193642"/>
    </source>
</evidence>
<dbReference type="AlphaFoldDB" id="A0A1Y2CNH0"/>
<protein>
    <submittedName>
        <fullName evidence="2">DUF1275-domain-containing protein</fullName>
    </submittedName>
</protein>
<feature type="transmembrane region" description="Helical" evidence="1">
    <location>
        <begin position="12"/>
        <end position="37"/>
    </location>
</feature>
<feature type="transmembrane region" description="Helical" evidence="1">
    <location>
        <begin position="93"/>
        <end position="111"/>
    </location>
</feature>
<feature type="transmembrane region" description="Helical" evidence="1">
    <location>
        <begin position="58"/>
        <end position="81"/>
    </location>
</feature>
<feature type="transmembrane region" description="Helical" evidence="1">
    <location>
        <begin position="172"/>
        <end position="195"/>
    </location>
</feature>
<name>A0A1Y2CNH0_9FUNG</name>
<dbReference type="InterPro" id="IPR010699">
    <property type="entry name" value="DUF1275"/>
</dbReference>
<gene>
    <name evidence="2" type="ORF">BCR33DRAFT_714289</name>
</gene>
<dbReference type="OrthoDB" id="5591616at2759"/>
<feature type="transmembrane region" description="Helical" evidence="1">
    <location>
        <begin position="201"/>
        <end position="221"/>
    </location>
</feature>
<keyword evidence="3" id="KW-1185">Reference proteome</keyword>
<evidence type="ECO:0000313" key="2">
    <source>
        <dbReference type="EMBL" id="ORY48517.1"/>
    </source>
</evidence>
<keyword evidence="1" id="KW-1133">Transmembrane helix</keyword>
<comment type="caution">
    <text evidence="2">The sequence shown here is derived from an EMBL/GenBank/DDBJ whole genome shotgun (WGS) entry which is preliminary data.</text>
</comment>
<proteinExistence type="predicted"/>
<keyword evidence="1" id="KW-0472">Membrane</keyword>
<sequence length="347" mass="37918">MNNFAQKEFNTIVFGACILSANAGFINVVTLAGVFSVTVSHVTGNVSRVAISIFQGDLTTAALVTSILFSFMFGAFISGYMVGDHKFVLGRSYGYALLLESVMLFMSYISLKGELIVGEWCAAFACGLQNAMATSYSGLVVRTTHMTGIATDIGNILGQACRQDSHAEVWRLYVHVPIMISYMVGGVFGQLAYYFLHEQSLLFPCFLTGITAVTYLSLPFIQAATQAHQEKQNILKEQGRKHSNMEIRLVGDPRKVGGGLILTDKQTVLKGTSNDLEIREFFGDVNNSLDELDMERGKGKPKATQGDTMIEKEEKANQFTSVGGVKYTGVYQEEGSTEVLTANHPMQ</sequence>
<dbReference type="PANTHER" id="PTHR37314:SF4">
    <property type="entry name" value="UPF0700 TRANSMEMBRANE PROTEIN YOAK"/>
    <property type="match status" value="1"/>
</dbReference>
<dbReference type="Pfam" id="PF06912">
    <property type="entry name" value="DUF1275"/>
    <property type="match status" value="1"/>
</dbReference>
<evidence type="ECO:0000256" key="1">
    <source>
        <dbReference type="SAM" id="Phobius"/>
    </source>
</evidence>